<feature type="compositionally biased region" description="Acidic residues" evidence="1">
    <location>
        <begin position="26"/>
        <end position="36"/>
    </location>
</feature>
<dbReference type="Pfam" id="PF14240">
    <property type="entry name" value="YHYH"/>
    <property type="match status" value="1"/>
</dbReference>
<evidence type="ECO:0000313" key="5">
    <source>
        <dbReference type="Proteomes" id="UP000276603"/>
    </source>
</evidence>
<dbReference type="AlphaFoldDB" id="A0A3B0C1X6"/>
<keyword evidence="2" id="KW-0732">Signal</keyword>
<gene>
    <name evidence="4" type="ORF">D7Z94_18850</name>
</gene>
<feature type="region of interest" description="Disordered" evidence="1">
    <location>
        <begin position="23"/>
        <end position="42"/>
    </location>
</feature>
<dbReference type="RefSeq" id="WP_120713094.1">
    <property type="nucleotide sequence ID" value="NZ_RBCJ01000003.1"/>
</dbReference>
<name>A0A3B0C1X6_9FLAO</name>
<reference evidence="4 5" key="1">
    <citation type="submission" date="2018-10" db="EMBL/GenBank/DDBJ databases">
        <title>Ulvibacterium marinum gen. nov., sp. nov., a novel marine bacterium of the family Flavobacteriaceae, isolated from a culture of the green alga Ulva prolifera.</title>
        <authorList>
            <person name="Zhang Z."/>
        </authorList>
    </citation>
    <scope>NUCLEOTIDE SEQUENCE [LARGE SCALE GENOMIC DNA]</scope>
    <source>
        <strain evidence="4 5">CCMM003</strain>
    </source>
</reference>
<dbReference type="InterPro" id="IPR025924">
    <property type="entry name" value="YHYH_dom"/>
</dbReference>
<evidence type="ECO:0000259" key="3">
    <source>
        <dbReference type="Pfam" id="PF14240"/>
    </source>
</evidence>
<dbReference type="EMBL" id="RBCJ01000003">
    <property type="protein sequence ID" value="RKN80285.1"/>
    <property type="molecule type" value="Genomic_DNA"/>
</dbReference>
<dbReference type="OrthoDB" id="665834at2"/>
<evidence type="ECO:0000256" key="1">
    <source>
        <dbReference type="SAM" id="MobiDB-lite"/>
    </source>
</evidence>
<comment type="caution">
    <text evidence="4">The sequence shown here is derived from an EMBL/GenBank/DDBJ whole genome shotgun (WGS) entry which is preliminary data.</text>
</comment>
<feature type="chain" id="PRO_5017189453" evidence="2">
    <location>
        <begin position="19"/>
        <end position="263"/>
    </location>
</feature>
<dbReference type="Proteomes" id="UP000276603">
    <property type="component" value="Unassembled WGS sequence"/>
</dbReference>
<dbReference type="PROSITE" id="PS51257">
    <property type="entry name" value="PROKAR_LIPOPROTEIN"/>
    <property type="match status" value="1"/>
</dbReference>
<sequence length="263" mass="28361">MKCLKFMFFSLLGTIAFTISCSNDSENTENTDDTDGGSDGVNTPLSAFDEFNLDAVTISFDGDEITIDTNGLPNHTSPYWEETHPLYIEPVVAVAQTPGRIGGDRSLTLTVSAAPEIAASSTATGLGPIGISVTGVPIFNDTEGPNRPLEEEIAETFDYAGAHNGPSGYHYHVESADVPENTVLSFDDEKLVGIMADGFLLYGRREMDGSYPTDLDESGGHYGVTQHSNGEEFYHYHIVNEFYLGNIIALFAVDLQGTPNSIL</sequence>
<feature type="domain" description="YHYH" evidence="3">
    <location>
        <begin position="110"/>
        <end position="205"/>
    </location>
</feature>
<keyword evidence="5" id="KW-1185">Reference proteome</keyword>
<organism evidence="4 5">
    <name type="scientific">Ulvibacterium marinum</name>
    <dbReference type="NCBI Taxonomy" id="2419782"/>
    <lineage>
        <taxon>Bacteria</taxon>
        <taxon>Pseudomonadati</taxon>
        <taxon>Bacteroidota</taxon>
        <taxon>Flavobacteriia</taxon>
        <taxon>Flavobacteriales</taxon>
        <taxon>Flavobacteriaceae</taxon>
        <taxon>Ulvibacterium</taxon>
    </lineage>
</organism>
<protein>
    <submittedName>
        <fullName evidence="4">YHYH protein</fullName>
    </submittedName>
</protein>
<proteinExistence type="predicted"/>
<evidence type="ECO:0000313" key="4">
    <source>
        <dbReference type="EMBL" id="RKN80285.1"/>
    </source>
</evidence>
<accession>A0A3B0C1X6</accession>
<evidence type="ECO:0000256" key="2">
    <source>
        <dbReference type="SAM" id="SignalP"/>
    </source>
</evidence>
<feature type="signal peptide" evidence="2">
    <location>
        <begin position="1"/>
        <end position="18"/>
    </location>
</feature>